<feature type="transmembrane region" description="Helical" evidence="1">
    <location>
        <begin position="6"/>
        <end position="25"/>
    </location>
</feature>
<evidence type="ECO:0000313" key="3">
    <source>
        <dbReference type="Proteomes" id="UP001165269"/>
    </source>
</evidence>
<evidence type="ECO:0000256" key="1">
    <source>
        <dbReference type="SAM" id="Phobius"/>
    </source>
</evidence>
<organism evidence="2 3">
    <name type="scientific">Streptomyces cylindrosporus</name>
    <dbReference type="NCBI Taxonomy" id="2927583"/>
    <lineage>
        <taxon>Bacteria</taxon>
        <taxon>Bacillati</taxon>
        <taxon>Actinomycetota</taxon>
        <taxon>Actinomycetes</taxon>
        <taxon>Kitasatosporales</taxon>
        <taxon>Streptomycetaceae</taxon>
        <taxon>Streptomyces</taxon>
    </lineage>
</organism>
<evidence type="ECO:0000313" key="2">
    <source>
        <dbReference type="EMBL" id="MCI3277000.1"/>
    </source>
</evidence>
<reference evidence="2" key="1">
    <citation type="submission" date="2022-03" db="EMBL/GenBank/DDBJ databases">
        <title>Streptomyces 7R015 and 7R016 isolated from Barleria lupulina in Thailand.</title>
        <authorList>
            <person name="Kanchanasin P."/>
            <person name="Phongsopitanun W."/>
            <person name="Tanasupawat S."/>
        </authorList>
    </citation>
    <scope>NUCLEOTIDE SEQUENCE</scope>
    <source>
        <strain evidence="2">7R015</strain>
    </source>
</reference>
<accession>A0ABS9YK94</accession>
<keyword evidence="1" id="KW-0812">Transmembrane</keyword>
<name>A0ABS9YK94_9ACTN</name>
<keyword evidence="3" id="KW-1185">Reference proteome</keyword>
<proteinExistence type="predicted"/>
<keyword evidence="1" id="KW-0472">Membrane</keyword>
<dbReference type="Proteomes" id="UP001165269">
    <property type="component" value="Unassembled WGS sequence"/>
</dbReference>
<keyword evidence="1" id="KW-1133">Transmembrane helix</keyword>
<gene>
    <name evidence="2" type="ORF">MQP27_38645</name>
</gene>
<dbReference type="EMBL" id="JALDAY010000013">
    <property type="protein sequence ID" value="MCI3277000.1"/>
    <property type="molecule type" value="Genomic_DNA"/>
</dbReference>
<comment type="caution">
    <text evidence="2">The sequence shown here is derived from an EMBL/GenBank/DDBJ whole genome shotgun (WGS) entry which is preliminary data.</text>
</comment>
<sequence length="203" mass="22085">MSGQWSAVFTAVVGVVGTLGAALLTQQRADRTKQMELEAADAVRREERRHAQEVLQAERAEQKAQALVDLRRSCYIALNTASRQYLTAQVNLLHALRAGTGIEPCLQQLEACRLAQRDSFAQAEMVVPDAVLAAATAAGHRLNAGYGQLQRITAATPHDQEELDAFAAGIDESWHQLALMQQQMRHTLGIDTAPPDQDTTSTA</sequence>
<protein>
    <submittedName>
        <fullName evidence="2">Uncharacterized protein</fullName>
    </submittedName>
</protein>
<dbReference type="RefSeq" id="WP_242774131.1">
    <property type="nucleotide sequence ID" value="NZ_JALDAY010000013.1"/>
</dbReference>